<dbReference type="GO" id="GO:0005524">
    <property type="term" value="F:ATP binding"/>
    <property type="evidence" value="ECO:0007669"/>
    <property type="project" value="UniProtKB-KW"/>
</dbReference>
<organism evidence="12 13">
    <name type="scientific">Brevundimonas abyssalis TAR-001</name>
    <dbReference type="NCBI Taxonomy" id="1391729"/>
    <lineage>
        <taxon>Bacteria</taxon>
        <taxon>Pseudomonadati</taxon>
        <taxon>Pseudomonadota</taxon>
        <taxon>Alphaproteobacteria</taxon>
        <taxon>Caulobacterales</taxon>
        <taxon>Caulobacteraceae</taxon>
        <taxon>Brevundimonas</taxon>
    </lineage>
</organism>
<evidence type="ECO:0000256" key="5">
    <source>
        <dbReference type="ARBA" id="ARBA00022747"/>
    </source>
</evidence>
<sequence>MSDFVYPTGSSSAGKAFYEDHVEQAALGWLGDLGWSVMHGSYLAPDAPGGRADHREVVLKGRLRQALQVINPDLPPEALDQAARIIAADASQDPLENNRRFLRLLRDGVDVEVREGADARTLKVQVVDLADPERNDFLAVNQFTIVGQDERRPDVLAFVNGLPLGVVELKDPTNHQATMRSAFNQLQTYRERIPALFRFNAVMVISDGLDAKIGALTSGMDRYTPWRTIDGEDLADGLDLDILIRGVFDKSRFLELAALGQTYEVKDGAAKAKKVAGYHQFHAVRKAMAATIAASRPTGDRKAGVVWHSTGSGKSFTMALYASRLERAPELENPTVVMVTDRNDLDDQLFDTFCAHPDLFATTPSAVDGRDDLRTALGRASGGIVFTTMQKFGLVAGEASFPELSDRRNIIVVADEAHRTQYGFVSRVTVRGETAVLTSGGFAQHIRDALPHATFIGFTGTPIETADRNTQTVFGDQIDTYDIAQSVEDGATVPIYYTARLAQLRLNEEAKAALDEGADTVLETEETTEAEKHKGRWSRLEALVGAHERVDLIAADIVEHFEQRREAMGGGKAMIVAMSRRICVALFEAIVALRPDWAGSEDGAGMLKVVMTGSAGDPPEYQPHIRNKGRLRKLADRFKEPSSEFDLVIVRDMWLTGFDAPSLHTLYVDKPMRGHGLIQAISRVNRVFGDKPGGLVVDYLGIGAELKAALATFSARDQQKAGVDQDAAARLLLAEHEAIIAMLNDVRWRTFFTEGPAGKLKVLRDCIDYVLSVKDGRRRYLDMAARMVTAFALAGGTETAARLRDDIALFTAIRANLIKHTGGRKDAAEIDHDLNQLLSRAVVADGILDVFRVAGMDRADISLLSDEFLADVQKMDQKNLAIEALRKLLAGEVKGRERKNAAEARRFSDRLEASMARYHNRAVDSLQVIQELIDLAKSMRDAVGRGQALGLSDEEYAFYCALAENKSAMDLLGNDQLRVLAQEIARRIRASVTIDWTRKESVRADMRRQVKQLLRKFGYPPDLEPHAIELVLEQARLSADEFA</sequence>
<evidence type="ECO:0000256" key="2">
    <source>
        <dbReference type="ARBA" id="ARBA00008598"/>
    </source>
</evidence>
<comment type="caution">
    <text evidence="12">The sequence shown here is derived from an EMBL/GenBank/DDBJ whole genome shotgun (WGS) entry which is preliminary data.</text>
</comment>
<comment type="catalytic activity">
    <reaction evidence="1 10">
        <text>Endonucleolytic cleavage of DNA to give random double-stranded fragments with terminal 5'-phosphates, ATP is simultaneously hydrolyzed.</text>
        <dbReference type="EC" id="3.1.21.3"/>
    </reaction>
</comment>
<dbReference type="InterPro" id="IPR027417">
    <property type="entry name" value="P-loop_NTPase"/>
</dbReference>
<keyword evidence="8 10" id="KW-0067">ATP-binding</keyword>
<dbReference type="InterPro" id="IPR004473">
    <property type="entry name" value="Restrct_endonuc_typeI_HsdR"/>
</dbReference>
<accession>A0A8E0NDD0</accession>
<keyword evidence="6" id="KW-0255">Endonuclease</keyword>
<evidence type="ECO:0000256" key="10">
    <source>
        <dbReference type="RuleBase" id="RU364115"/>
    </source>
</evidence>
<dbReference type="Gene3D" id="3.90.1570.50">
    <property type="match status" value="1"/>
</dbReference>
<evidence type="ECO:0000256" key="8">
    <source>
        <dbReference type="ARBA" id="ARBA00022840"/>
    </source>
</evidence>
<gene>
    <name evidence="12" type="ORF">MBEBAB_2562</name>
</gene>
<dbReference type="PANTHER" id="PTHR30195:SF15">
    <property type="entry name" value="TYPE I RESTRICTION ENZYME HINDI ENDONUCLEASE SUBUNIT"/>
    <property type="match status" value="1"/>
</dbReference>
<dbReference type="Pfam" id="PF11867">
    <property type="entry name" value="T1RH-like_C"/>
    <property type="match status" value="1"/>
</dbReference>
<dbReference type="GO" id="GO:0003677">
    <property type="term" value="F:DNA binding"/>
    <property type="evidence" value="ECO:0007669"/>
    <property type="project" value="UniProtKB-KW"/>
</dbReference>
<dbReference type="EMBL" id="BATC01000065">
    <property type="protein sequence ID" value="GAD60312.1"/>
    <property type="molecule type" value="Genomic_DNA"/>
</dbReference>
<dbReference type="CDD" id="cd22332">
    <property type="entry name" value="HsdR_N"/>
    <property type="match status" value="1"/>
</dbReference>
<evidence type="ECO:0000256" key="6">
    <source>
        <dbReference type="ARBA" id="ARBA00022759"/>
    </source>
</evidence>
<keyword evidence="7 10" id="KW-0378">Hydrolase</keyword>
<keyword evidence="13" id="KW-1185">Reference proteome</keyword>
<feature type="domain" description="Helicase ATP-binding" evidence="11">
    <location>
        <begin position="295"/>
        <end position="480"/>
    </location>
</feature>
<comment type="subunit">
    <text evidence="10">The type I restriction/modification system is composed of three polypeptides R, M and S.</text>
</comment>
<dbReference type="PANTHER" id="PTHR30195">
    <property type="entry name" value="TYPE I SITE-SPECIFIC DEOXYRIBONUCLEASE PROTEIN SUBUNIT M AND R"/>
    <property type="match status" value="1"/>
</dbReference>
<evidence type="ECO:0000313" key="12">
    <source>
        <dbReference type="EMBL" id="GAD60312.1"/>
    </source>
</evidence>
<dbReference type="Pfam" id="PF04313">
    <property type="entry name" value="HSDR_N"/>
    <property type="match status" value="1"/>
</dbReference>
<name>A0A8E0NDD0_9CAUL</name>
<dbReference type="Pfam" id="PF22679">
    <property type="entry name" value="T1R_D3-like"/>
    <property type="match status" value="1"/>
</dbReference>
<dbReference type="SUPFAM" id="SSF52540">
    <property type="entry name" value="P-loop containing nucleoside triphosphate hydrolases"/>
    <property type="match status" value="2"/>
</dbReference>
<dbReference type="InterPro" id="IPR040980">
    <property type="entry name" value="SWI2_SNF2"/>
</dbReference>
<keyword evidence="3" id="KW-0540">Nuclease</keyword>
<keyword evidence="5 10" id="KW-0680">Restriction system</keyword>
<dbReference type="InterPro" id="IPR055180">
    <property type="entry name" value="HsdR_RecA-like_helicase_dom_2"/>
</dbReference>
<dbReference type="GO" id="GO:0009035">
    <property type="term" value="F:type I site-specific deoxyribonuclease activity"/>
    <property type="evidence" value="ECO:0007669"/>
    <property type="project" value="UniProtKB-EC"/>
</dbReference>
<protein>
    <recommendedName>
        <fullName evidence="10">Type I restriction enzyme endonuclease subunit</fullName>
        <shortName evidence="10">R protein</shortName>
        <ecNumber evidence="10">3.1.21.3</ecNumber>
    </recommendedName>
</protein>
<dbReference type="CDD" id="cd18030">
    <property type="entry name" value="DEXHc_RE_I_HsdR"/>
    <property type="match status" value="1"/>
</dbReference>
<dbReference type="NCBIfam" id="TIGR00348">
    <property type="entry name" value="hsdR"/>
    <property type="match status" value="1"/>
</dbReference>
<reference evidence="13" key="1">
    <citation type="journal article" date="2013" name="Genome Announc.">
        <title>Draft Genome Sequence of the Dimorphic Prosthecate Bacterium Brevundimonas abyssalis TAR-001T.</title>
        <authorList>
            <person name="Tsubouchi T."/>
            <person name="Nishi S."/>
            <person name="Usui K."/>
            <person name="Shimane Y."/>
            <person name="Takaki Y."/>
            <person name="Maruyama T."/>
            <person name="Hatada Y."/>
        </authorList>
    </citation>
    <scope>NUCLEOTIDE SEQUENCE [LARGE SCALE GENOMIC DNA]</scope>
    <source>
        <strain evidence="13">TAR-001</strain>
    </source>
</reference>
<evidence type="ECO:0000256" key="7">
    <source>
        <dbReference type="ARBA" id="ARBA00022801"/>
    </source>
</evidence>
<dbReference type="Gene3D" id="3.40.50.300">
    <property type="entry name" value="P-loop containing nucleotide triphosphate hydrolases"/>
    <property type="match status" value="2"/>
</dbReference>
<proteinExistence type="inferred from homology"/>
<dbReference type="OrthoDB" id="9758243at2"/>
<evidence type="ECO:0000259" key="11">
    <source>
        <dbReference type="PROSITE" id="PS51192"/>
    </source>
</evidence>
<dbReference type="REBASE" id="74422">
    <property type="entry name" value="BabTAR1ORF2562P"/>
</dbReference>
<dbReference type="CDD" id="cd18800">
    <property type="entry name" value="SF2_C_EcoR124I-like"/>
    <property type="match status" value="1"/>
</dbReference>
<dbReference type="EC" id="3.1.21.3" evidence="10"/>
<dbReference type="SMART" id="SM00487">
    <property type="entry name" value="DEXDc"/>
    <property type="match status" value="1"/>
</dbReference>
<dbReference type="Proteomes" id="UP000016569">
    <property type="component" value="Unassembled WGS sequence"/>
</dbReference>
<evidence type="ECO:0000256" key="4">
    <source>
        <dbReference type="ARBA" id="ARBA00022741"/>
    </source>
</evidence>
<dbReference type="AlphaFoldDB" id="A0A8E0NDD0"/>
<keyword evidence="4 10" id="KW-0547">Nucleotide-binding</keyword>
<evidence type="ECO:0000256" key="1">
    <source>
        <dbReference type="ARBA" id="ARBA00000851"/>
    </source>
</evidence>
<dbReference type="GO" id="GO:0009307">
    <property type="term" value="P:DNA restriction-modification system"/>
    <property type="evidence" value="ECO:0007669"/>
    <property type="project" value="UniProtKB-KW"/>
</dbReference>
<comment type="function">
    <text evidence="10">Subunit R is required for both nuclease and ATPase activities, but not for modification.</text>
</comment>
<evidence type="ECO:0000256" key="3">
    <source>
        <dbReference type="ARBA" id="ARBA00022722"/>
    </source>
</evidence>
<comment type="similarity">
    <text evidence="2 10">Belongs to the HsdR family.</text>
</comment>
<dbReference type="InterPro" id="IPR014001">
    <property type="entry name" value="Helicase_ATP-bd"/>
</dbReference>
<dbReference type="RefSeq" id="WP_021698406.1">
    <property type="nucleotide sequence ID" value="NZ_BATC01000065.1"/>
</dbReference>
<keyword evidence="9 10" id="KW-0238">DNA-binding</keyword>
<evidence type="ECO:0000313" key="13">
    <source>
        <dbReference type="Proteomes" id="UP000016569"/>
    </source>
</evidence>
<dbReference type="InterPro" id="IPR021810">
    <property type="entry name" value="T1RH-like_C"/>
</dbReference>
<evidence type="ECO:0000256" key="9">
    <source>
        <dbReference type="ARBA" id="ARBA00023125"/>
    </source>
</evidence>
<dbReference type="InterPro" id="IPR051268">
    <property type="entry name" value="Type-I_R_enzyme_R_subunit"/>
</dbReference>
<dbReference type="Pfam" id="PF18766">
    <property type="entry name" value="SWI2_SNF2"/>
    <property type="match status" value="1"/>
</dbReference>
<dbReference type="InterPro" id="IPR007409">
    <property type="entry name" value="Restrct_endonuc_type1_HsdR_N"/>
</dbReference>
<dbReference type="PROSITE" id="PS51192">
    <property type="entry name" value="HELICASE_ATP_BIND_1"/>
    <property type="match status" value="1"/>
</dbReference>